<reference evidence="2" key="1">
    <citation type="submission" date="2020-05" db="EMBL/GenBank/DDBJ databases">
        <authorList>
            <person name="Chiriac C."/>
            <person name="Salcher M."/>
            <person name="Ghai R."/>
            <person name="Kavagutti S V."/>
        </authorList>
    </citation>
    <scope>NUCLEOTIDE SEQUENCE</scope>
</reference>
<gene>
    <name evidence="2" type="ORF">UFOPK3472_03383</name>
</gene>
<evidence type="ECO:0000256" key="1">
    <source>
        <dbReference type="SAM" id="MobiDB-lite"/>
    </source>
</evidence>
<protein>
    <submittedName>
        <fullName evidence="2">Unannotated protein</fullName>
    </submittedName>
</protein>
<evidence type="ECO:0000313" key="2">
    <source>
        <dbReference type="EMBL" id="CAB4917220.1"/>
    </source>
</evidence>
<sequence>MQIKLAQFEPRERAAAASTATFSHTNTVDELLVRGPRASMSTVTGKGTPSSAASLSQRATVWVSTTR</sequence>
<accession>A0A6J7HM39</accession>
<proteinExistence type="predicted"/>
<organism evidence="2">
    <name type="scientific">freshwater metagenome</name>
    <dbReference type="NCBI Taxonomy" id="449393"/>
    <lineage>
        <taxon>unclassified sequences</taxon>
        <taxon>metagenomes</taxon>
        <taxon>ecological metagenomes</taxon>
    </lineage>
</organism>
<dbReference type="AlphaFoldDB" id="A0A6J7HM39"/>
<name>A0A6J7HM39_9ZZZZ</name>
<feature type="region of interest" description="Disordered" evidence="1">
    <location>
        <begin position="39"/>
        <end position="67"/>
    </location>
</feature>
<dbReference type="EMBL" id="CAFBLX010000329">
    <property type="protein sequence ID" value="CAB4917220.1"/>
    <property type="molecule type" value="Genomic_DNA"/>
</dbReference>